<keyword evidence="1" id="KW-0812">Transmembrane</keyword>
<dbReference type="AlphaFoldDB" id="A0A1N7NYQ1"/>
<gene>
    <name evidence="2" type="ORF">SAMN05421786_104192</name>
</gene>
<reference evidence="3" key="1">
    <citation type="submission" date="2017-01" db="EMBL/GenBank/DDBJ databases">
        <authorList>
            <person name="Varghese N."/>
            <person name="Submissions S."/>
        </authorList>
    </citation>
    <scope>NUCLEOTIDE SEQUENCE [LARGE SCALE GENOMIC DNA]</scope>
    <source>
        <strain evidence="3">DSM 18017</strain>
    </source>
</reference>
<keyword evidence="1" id="KW-1133">Transmembrane helix</keyword>
<keyword evidence="3" id="KW-1185">Reference proteome</keyword>
<dbReference type="STRING" id="373668.SAMN05421786_104192"/>
<keyword evidence="1" id="KW-0472">Membrane</keyword>
<dbReference type="Proteomes" id="UP000186744">
    <property type="component" value="Unassembled WGS sequence"/>
</dbReference>
<evidence type="ECO:0000313" key="3">
    <source>
        <dbReference type="Proteomes" id="UP000186744"/>
    </source>
</evidence>
<proteinExistence type="predicted"/>
<dbReference type="EMBL" id="FTOL01000004">
    <property type="protein sequence ID" value="SIT03442.1"/>
    <property type="molecule type" value="Genomic_DNA"/>
</dbReference>
<evidence type="ECO:0000256" key="1">
    <source>
        <dbReference type="SAM" id="Phobius"/>
    </source>
</evidence>
<protein>
    <submittedName>
        <fullName evidence="2">Uncharacterized protein</fullName>
    </submittedName>
</protein>
<feature type="transmembrane region" description="Helical" evidence="1">
    <location>
        <begin position="30"/>
        <end position="57"/>
    </location>
</feature>
<accession>A0A1N7NYQ1</accession>
<evidence type="ECO:0000313" key="2">
    <source>
        <dbReference type="EMBL" id="SIT03442.1"/>
    </source>
</evidence>
<sequence>MKNLFNQLKKLKAEEVLPFLIEKSKNNPTFGIVLIAISALMIFTAGKSFGRFLYLILN</sequence>
<dbReference type="RefSeq" id="WP_167369989.1">
    <property type="nucleotide sequence ID" value="NZ_FTOL01000004.1"/>
</dbReference>
<organism evidence="2 3">
    <name type="scientific">Chryseobacterium ureilyticum</name>
    <dbReference type="NCBI Taxonomy" id="373668"/>
    <lineage>
        <taxon>Bacteria</taxon>
        <taxon>Pseudomonadati</taxon>
        <taxon>Bacteroidota</taxon>
        <taxon>Flavobacteriia</taxon>
        <taxon>Flavobacteriales</taxon>
        <taxon>Weeksellaceae</taxon>
        <taxon>Chryseobacterium group</taxon>
        <taxon>Chryseobacterium</taxon>
    </lineage>
</organism>
<name>A0A1N7NYQ1_9FLAO</name>